<gene>
    <name evidence="1" type="ORF">PS704_03471</name>
</gene>
<dbReference type="AlphaFoldDB" id="A0A5E6PCW8"/>
<organism evidence="1 2">
    <name type="scientific">Pseudomonas fluorescens</name>
    <dbReference type="NCBI Taxonomy" id="294"/>
    <lineage>
        <taxon>Bacteria</taxon>
        <taxon>Pseudomonadati</taxon>
        <taxon>Pseudomonadota</taxon>
        <taxon>Gammaproteobacteria</taxon>
        <taxon>Pseudomonadales</taxon>
        <taxon>Pseudomonadaceae</taxon>
        <taxon>Pseudomonas</taxon>
    </lineage>
</organism>
<name>A0A5E6PCW8_PSEFL</name>
<accession>A0A5E6PCW8</accession>
<evidence type="ECO:0000313" key="2">
    <source>
        <dbReference type="Proteomes" id="UP000326557"/>
    </source>
</evidence>
<dbReference type="PROSITE" id="PS51257">
    <property type="entry name" value="PROKAR_LIPOPROTEIN"/>
    <property type="match status" value="1"/>
</dbReference>
<protein>
    <recommendedName>
        <fullName evidence="3">Lipoprotein</fullName>
    </recommendedName>
</protein>
<dbReference type="Proteomes" id="UP000326557">
    <property type="component" value="Unassembled WGS sequence"/>
</dbReference>
<dbReference type="EMBL" id="CABVHP010000009">
    <property type="protein sequence ID" value="VVO11322.1"/>
    <property type="molecule type" value="Genomic_DNA"/>
</dbReference>
<proteinExistence type="predicted"/>
<sequence length="131" mass="14134" precursor="true">MIRLMTVLSVALFLAGCSSSTHTPNDAHSPAPTSAKQLSGDEIQQVLIGRKLQSRTEKGDSFWETLSPGGAAAIKIADYPEAKGSWTIAGDVICVTYKEYGKECNTVRSDGVSIWLIDESKKTTNNKFSAH</sequence>
<evidence type="ECO:0008006" key="3">
    <source>
        <dbReference type="Google" id="ProtNLM"/>
    </source>
</evidence>
<reference evidence="1 2" key="1">
    <citation type="submission" date="2019-09" db="EMBL/GenBank/DDBJ databases">
        <authorList>
            <person name="Chandra G."/>
            <person name="Truman W A."/>
        </authorList>
    </citation>
    <scope>NUCLEOTIDE SEQUENCE [LARGE SCALE GENOMIC DNA]</scope>
    <source>
        <strain evidence="1">PS704</strain>
    </source>
</reference>
<evidence type="ECO:0000313" key="1">
    <source>
        <dbReference type="EMBL" id="VVO11322.1"/>
    </source>
</evidence>